<protein>
    <submittedName>
        <fullName evidence="1">Uncharacterized protein</fullName>
    </submittedName>
</protein>
<reference evidence="1 2" key="1">
    <citation type="submission" date="2020-08" db="EMBL/GenBank/DDBJ databases">
        <title>Genomic Encyclopedia of Type Strains, Phase IV (KMG-IV): sequencing the most valuable type-strain genomes for metagenomic binning, comparative biology and taxonomic classification.</title>
        <authorList>
            <person name="Goeker M."/>
        </authorList>
    </citation>
    <scope>NUCLEOTIDE SEQUENCE [LARGE SCALE GENOMIC DNA]</scope>
    <source>
        <strain evidence="1 2">DSM 29853</strain>
    </source>
</reference>
<evidence type="ECO:0000313" key="1">
    <source>
        <dbReference type="EMBL" id="MBB4064013.1"/>
    </source>
</evidence>
<organism evidence="1 2">
    <name type="scientific">Gellertiella hungarica</name>
    <dbReference type="NCBI Taxonomy" id="1572859"/>
    <lineage>
        <taxon>Bacteria</taxon>
        <taxon>Pseudomonadati</taxon>
        <taxon>Pseudomonadota</taxon>
        <taxon>Alphaproteobacteria</taxon>
        <taxon>Hyphomicrobiales</taxon>
        <taxon>Rhizobiaceae</taxon>
        <taxon>Gellertiella</taxon>
    </lineage>
</organism>
<comment type="caution">
    <text evidence="1">The sequence shown here is derived from an EMBL/GenBank/DDBJ whole genome shotgun (WGS) entry which is preliminary data.</text>
</comment>
<dbReference type="Proteomes" id="UP000528286">
    <property type="component" value="Unassembled WGS sequence"/>
</dbReference>
<evidence type="ECO:0000313" key="2">
    <source>
        <dbReference type="Proteomes" id="UP000528286"/>
    </source>
</evidence>
<sequence>MLKIVTQCHSYPEPTAWKVASRLPDPEEMSLELAVSVAYRDLRGFFERAGLGDPRRRRITKDDAAFAGRLLVQRVGWHFRVGKRLLDLAYPEGLWPHPSYRLSPSATLTDDEMMSATVLVDWDVLLVQEGDAPAHWILSGDVPDCDHVRPDSDRVWHRLLRVTSDRQYAYAQDVGWCYLWGRRWHEQTRWWDEN</sequence>
<dbReference type="EMBL" id="JACIEZ010000002">
    <property type="protein sequence ID" value="MBB4064013.1"/>
    <property type="molecule type" value="Genomic_DNA"/>
</dbReference>
<accession>A0A7W6NJR4</accession>
<proteinExistence type="predicted"/>
<name>A0A7W6NJR4_9HYPH</name>
<keyword evidence="2" id="KW-1185">Reference proteome</keyword>
<dbReference type="AlphaFoldDB" id="A0A7W6NJR4"/>
<dbReference type="RefSeq" id="WP_183365256.1">
    <property type="nucleotide sequence ID" value="NZ_JACIEZ010000002.1"/>
</dbReference>
<gene>
    <name evidence="1" type="ORF">GGR23_001190</name>
</gene>